<keyword evidence="3" id="KW-0597">Phosphoprotein</keyword>
<feature type="domain" description="PAS" evidence="7">
    <location>
        <begin position="139"/>
        <end position="210"/>
    </location>
</feature>
<dbReference type="InterPro" id="IPR000014">
    <property type="entry name" value="PAS"/>
</dbReference>
<dbReference type="Gene3D" id="1.10.287.130">
    <property type="match status" value="1"/>
</dbReference>
<evidence type="ECO:0000259" key="6">
    <source>
        <dbReference type="PROSITE" id="PS50109"/>
    </source>
</evidence>
<dbReference type="InterPro" id="IPR003594">
    <property type="entry name" value="HATPase_dom"/>
</dbReference>
<keyword evidence="4" id="KW-0808">Transferase</keyword>
<dbReference type="SMART" id="SM00091">
    <property type="entry name" value="PAS"/>
    <property type="match status" value="4"/>
</dbReference>
<evidence type="ECO:0000256" key="3">
    <source>
        <dbReference type="ARBA" id="ARBA00022553"/>
    </source>
</evidence>
<feature type="domain" description="Histidine kinase" evidence="6">
    <location>
        <begin position="546"/>
        <end position="764"/>
    </location>
</feature>
<dbReference type="Proteomes" id="UP000677244">
    <property type="component" value="Unassembled WGS sequence"/>
</dbReference>
<dbReference type="InterPro" id="IPR005467">
    <property type="entry name" value="His_kinase_dom"/>
</dbReference>
<dbReference type="PROSITE" id="PS50109">
    <property type="entry name" value="HIS_KIN"/>
    <property type="match status" value="1"/>
</dbReference>
<keyword evidence="10" id="KW-1185">Reference proteome</keyword>
<protein>
    <recommendedName>
        <fullName evidence="2">histidine kinase</fullName>
        <ecNumber evidence="2">2.7.13.3</ecNumber>
    </recommendedName>
</protein>
<dbReference type="Gene3D" id="3.30.565.10">
    <property type="entry name" value="Histidine kinase-like ATPase, C-terminal domain"/>
    <property type="match status" value="1"/>
</dbReference>
<evidence type="ECO:0000256" key="1">
    <source>
        <dbReference type="ARBA" id="ARBA00000085"/>
    </source>
</evidence>
<dbReference type="Pfam" id="PF00512">
    <property type="entry name" value="HisKA"/>
    <property type="match status" value="1"/>
</dbReference>
<dbReference type="Gene3D" id="2.10.70.100">
    <property type="match status" value="1"/>
</dbReference>
<dbReference type="SUPFAM" id="SSF55874">
    <property type="entry name" value="ATPase domain of HSP90 chaperone/DNA topoisomerase II/histidine kinase"/>
    <property type="match status" value="1"/>
</dbReference>
<dbReference type="InterPro" id="IPR013655">
    <property type="entry name" value="PAS_fold_3"/>
</dbReference>
<name>A0ABS3YY50_9BACT</name>
<dbReference type="SUPFAM" id="SSF47384">
    <property type="entry name" value="Homodimeric domain of signal transducing histidine kinase"/>
    <property type="match status" value="1"/>
</dbReference>
<gene>
    <name evidence="9" type="ORF">J7I42_21345</name>
</gene>
<feature type="domain" description="PAC" evidence="8">
    <location>
        <begin position="84"/>
        <end position="138"/>
    </location>
</feature>
<feature type="domain" description="PAC" evidence="8">
    <location>
        <begin position="472"/>
        <end position="524"/>
    </location>
</feature>
<organism evidence="9 10">
    <name type="scientific">Niastella soli</name>
    <dbReference type="NCBI Taxonomy" id="2821487"/>
    <lineage>
        <taxon>Bacteria</taxon>
        <taxon>Pseudomonadati</taxon>
        <taxon>Bacteroidota</taxon>
        <taxon>Chitinophagia</taxon>
        <taxon>Chitinophagales</taxon>
        <taxon>Chitinophagaceae</taxon>
        <taxon>Niastella</taxon>
    </lineage>
</organism>
<feature type="domain" description="PAC" evidence="8">
    <location>
        <begin position="215"/>
        <end position="268"/>
    </location>
</feature>
<dbReference type="InterPro" id="IPR003661">
    <property type="entry name" value="HisK_dim/P_dom"/>
</dbReference>
<dbReference type="Gene3D" id="3.30.450.20">
    <property type="entry name" value="PAS domain"/>
    <property type="match status" value="4"/>
</dbReference>
<comment type="caution">
    <text evidence="9">The sequence shown here is derived from an EMBL/GenBank/DDBJ whole genome shotgun (WGS) entry which is preliminary data.</text>
</comment>
<proteinExistence type="predicted"/>
<dbReference type="SMART" id="SM00388">
    <property type="entry name" value="HisKA"/>
    <property type="match status" value="1"/>
</dbReference>
<dbReference type="Pfam" id="PF02518">
    <property type="entry name" value="HATPase_c"/>
    <property type="match status" value="1"/>
</dbReference>
<dbReference type="SUPFAM" id="SSF55785">
    <property type="entry name" value="PYP-like sensor domain (PAS domain)"/>
    <property type="match status" value="4"/>
</dbReference>
<dbReference type="SMART" id="SM00086">
    <property type="entry name" value="PAC"/>
    <property type="match status" value="4"/>
</dbReference>
<dbReference type="Pfam" id="PF08447">
    <property type="entry name" value="PAS_3"/>
    <property type="match status" value="3"/>
</dbReference>
<dbReference type="PROSITE" id="PS50112">
    <property type="entry name" value="PAS"/>
    <property type="match status" value="4"/>
</dbReference>
<dbReference type="EMBL" id="JAGHKO010000005">
    <property type="protein sequence ID" value="MBO9202849.1"/>
    <property type="molecule type" value="Genomic_DNA"/>
</dbReference>
<dbReference type="CDD" id="cd00130">
    <property type="entry name" value="PAS"/>
    <property type="match status" value="4"/>
</dbReference>
<dbReference type="InterPro" id="IPR035965">
    <property type="entry name" value="PAS-like_dom_sf"/>
</dbReference>
<feature type="domain" description="PAS" evidence="7">
    <location>
        <begin position="399"/>
        <end position="469"/>
    </location>
</feature>
<dbReference type="PANTHER" id="PTHR43304">
    <property type="entry name" value="PHYTOCHROME-LIKE PROTEIN CPH1"/>
    <property type="match status" value="1"/>
</dbReference>
<dbReference type="EC" id="2.7.13.3" evidence="2"/>
<dbReference type="CDD" id="cd00082">
    <property type="entry name" value="HisKA"/>
    <property type="match status" value="1"/>
</dbReference>
<evidence type="ECO:0000259" key="8">
    <source>
        <dbReference type="PROSITE" id="PS50113"/>
    </source>
</evidence>
<evidence type="ECO:0000313" key="9">
    <source>
        <dbReference type="EMBL" id="MBO9202849.1"/>
    </source>
</evidence>
<reference evidence="9 10" key="1">
    <citation type="submission" date="2021-03" db="EMBL/GenBank/DDBJ databases">
        <title>Assistant Professor.</title>
        <authorList>
            <person name="Huq M.A."/>
        </authorList>
    </citation>
    <scope>NUCLEOTIDE SEQUENCE [LARGE SCALE GENOMIC DNA]</scope>
    <source>
        <strain evidence="9 10">MAH-29</strain>
    </source>
</reference>
<dbReference type="InterPro" id="IPR036097">
    <property type="entry name" value="HisK_dim/P_sf"/>
</dbReference>
<dbReference type="RefSeq" id="WP_209140902.1">
    <property type="nucleotide sequence ID" value="NZ_JAGHKO010000005.1"/>
</dbReference>
<evidence type="ECO:0000256" key="2">
    <source>
        <dbReference type="ARBA" id="ARBA00012438"/>
    </source>
</evidence>
<accession>A0ABS3YY50</accession>
<sequence>MLDYSLLEALMESEERFRIMANSIPQLAWMTDAKGNLDWFNDRWYAYTGTTPKEMKDEGWKQVHHPDLLERVVEGWSAAIEAESTWEDTFLLRSKKGEYRWFLSRAVPVRKEDGTLIGWFGTNTDITEQRKTEETLKKKEEQLRLAMEGGDLGYYDYNPITGELIWSARAKELFGLPPDAKIDYNVALNALYPDDRERTQLLFHKALQQGSGGRYETEYRVIGVTDGRLRWIRTKGMAFFDEQGKAYRLSGVTLDITKQKEAEEALKRSESTLRNLVLQAPVPMFIGRGRSFIVEVANDHMLELLGRRAEEVIGRPIAEMLAKACKEKEHAIEHVYATGEQYTANEMPLSLPRNGRIETVYINFVYEPIKNNEGRVIKIVAVATDISDQVLARNRIEESHKEFQFAMDFMPQIIWLTWPDGYHYYFNKKWLEYTGLTYEQSKGEGWKKVFHPDDLEHAGKAWDHCLETGEIYEHEYRLRRYDGQYHWFLGRGVPLKDENGTTIKWFGTSTDINDQKTFSETLEKQVEERTRELQRSNEDLQQFAHVASHDLKEPVRKIKTFISNIQLESEKLLDESCQFYLSRVQAAANRMVSMIDGVLTYSTVSALEELYELVDVNQVLKNVEADLEVVIQHKKATIHYSHLPKLEGAPLMLHQVFYNLVSNSLKFARTDVPPVISITSHFIEKKGKPFACIVLEDNGIGFEPKYAEKIFGTFTRLHSKDKYEGAGLGLSLCKKIVERHGGSITAKAREKGGAIFAILLPVKRLAV</sequence>
<dbReference type="PROSITE" id="PS50113">
    <property type="entry name" value="PAC"/>
    <property type="match status" value="4"/>
</dbReference>
<feature type="domain" description="PAS" evidence="7">
    <location>
        <begin position="13"/>
        <end position="83"/>
    </location>
</feature>
<feature type="domain" description="PAS" evidence="7">
    <location>
        <begin position="269"/>
        <end position="321"/>
    </location>
</feature>
<dbReference type="InterPro" id="IPR052162">
    <property type="entry name" value="Sensor_kinase/Photoreceptor"/>
</dbReference>
<feature type="domain" description="PAC" evidence="8">
    <location>
        <begin position="343"/>
        <end position="398"/>
    </location>
</feature>
<dbReference type="InterPro" id="IPR036890">
    <property type="entry name" value="HATPase_C_sf"/>
</dbReference>
<dbReference type="InterPro" id="IPR000700">
    <property type="entry name" value="PAS-assoc_C"/>
</dbReference>
<evidence type="ECO:0000313" key="10">
    <source>
        <dbReference type="Proteomes" id="UP000677244"/>
    </source>
</evidence>
<dbReference type="SMART" id="SM00387">
    <property type="entry name" value="HATPase_c"/>
    <property type="match status" value="1"/>
</dbReference>
<dbReference type="PRINTS" id="PR00344">
    <property type="entry name" value="BCTRLSENSOR"/>
</dbReference>
<comment type="catalytic activity">
    <reaction evidence="1">
        <text>ATP + protein L-histidine = ADP + protein N-phospho-L-histidine.</text>
        <dbReference type="EC" id="2.7.13.3"/>
    </reaction>
</comment>
<evidence type="ECO:0000256" key="4">
    <source>
        <dbReference type="ARBA" id="ARBA00022679"/>
    </source>
</evidence>
<keyword evidence="5" id="KW-0418">Kinase</keyword>
<dbReference type="InterPro" id="IPR001610">
    <property type="entry name" value="PAC"/>
</dbReference>
<dbReference type="Pfam" id="PF13426">
    <property type="entry name" value="PAS_9"/>
    <property type="match status" value="1"/>
</dbReference>
<dbReference type="PANTHER" id="PTHR43304:SF1">
    <property type="entry name" value="PAC DOMAIN-CONTAINING PROTEIN"/>
    <property type="match status" value="1"/>
</dbReference>
<dbReference type="InterPro" id="IPR004358">
    <property type="entry name" value="Sig_transdc_His_kin-like_C"/>
</dbReference>
<evidence type="ECO:0000259" key="7">
    <source>
        <dbReference type="PROSITE" id="PS50112"/>
    </source>
</evidence>
<dbReference type="NCBIfam" id="TIGR00229">
    <property type="entry name" value="sensory_box"/>
    <property type="match status" value="4"/>
</dbReference>
<evidence type="ECO:0000256" key="5">
    <source>
        <dbReference type="ARBA" id="ARBA00022777"/>
    </source>
</evidence>